<dbReference type="EMBL" id="CADCVC010000131">
    <property type="protein sequence ID" value="CAA9442972.1"/>
    <property type="molecule type" value="Genomic_DNA"/>
</dbReference>
<reference evidence="1" key="1">
    <citation type="submission" date="2020-02" db="EMBL/GenBank/DDBJ databases">
        <authorList>
            <person name="Meier V. D."/>
        </authorList>
    </citation>
    <scope>NUCLEOTIDE SEQUENCE</scope>
    <source>
        <strain evidence="1">AVDCRST_MAG80</strain>
    </source>
</reference>
<feature type="non-terminal residue" evidence="1">
    <location>
        <position position="1"/>
    </location>
</feature>
<dbReference type="AlphaFoldDB" id="A0A6J4QEY0"/>
<sequence>ECASSKLLREALPKQRHFVLREVRPDFTSRFTERSLSLKAIVVAAIAREVMVGDRTLKLLIRYSPEIRSII</sequence>
<name>A0A6J4QEY0_9ACTN</name>
<protein>
    <submittedName>
        <fullName evidence="1">Uncharacterized protein</fullName>
    </submittedName>
</protein>
<organism evidence="1">
    <name type="scientific">uncultured Rubrobacteraceae bacterium</name>
    <dbReference type="NCBI Taxonomy" id="349277"/>
    <lineage>
        <taxon>Bacteria</taxon>
        <taxon>Bacillati</taxon>
        <taxon>Actinomycetota</taxon>
        <taxon>Rubrobacteria</taxon>
        <taxon>Rubrobacterales</taxon>
        <taxon>Rubrobacteraceae</taxon>
        <taxon>environmental samples</taxon>
    </lineage>
</organism>
<evidence type="ECO:0000313" key="1">
    <source>
        <dbReference type="EMBL" id="CAA9442972.1"/>
    </source>
</evidence>
<proteinExistence type="predicted"/>
<gene>
    <name evidence="1" type="ORF">AVDCRST_MAG80-1494</name>
</gene>
<accession>A0A6J4QEY0</accession>